<keyword evidence="2" id="KW-1185">Reference proteome</keyword>
<evidence type="ECO:0000256" key="1">
    <source>
        <dbReference type="ARBA" id="ARBA00022658"/>
    </source>
</evidence>
<protein>
    <submittedName>
        <fullName evidence="3">MFS_1_like domain-containing protein</fullName>
    </submittedName>
</protein>
<dbReference type="WBParaSite" id="TCONS_00011306.p2">
    <property type="protein sequence ID" value="TCONS_00011306.p2"/>
    <property type="gene ID" value="XLOC_005590"/>
</dbReference>
<dbReference type="PANTHER" id="PTHR12877">
    <property type="entry name" value="RHO GUANINE NUCLEOTIDE EXCHANGE FACTOR"/>
    <property type="match status" value="1"/>
</dbReference>
<dbReference type="InterPro" id="IPR039919">
    <property type="entry name" value="ARHGEF10/ARHGEF17"/>
</dbReference>
<dbReference type="GO" id="GO:0005085">
    <property type="term" value="F:guanyl-nucleotide exchange factor activity"/>
    <property type="evidence" value="ECO:0007669"/>
    <property type="project" value="UniProtKB-KW"/>
</dbReference>
<dbReference type="AlphaFoldDB" id="A0AAF5DFB8"/>
<reference evidence="3" key="1">
    <citation type="submission" date="2024-02" db="UniProtKB">
        <authorList>
            <consortium name="WormBaseParasite"/>
        </authorList>
    </citation>
    <scope>IDENTIFICATION</scope>
</reference>
<evidence type="ECO:0000313" key="2">
    <source>
        <dbReference type="Proteomes" id="UP000035681"/>
    </source>
</evidence>
<keyword evidence="1" id="KW-0344">Guanine-nucleotide releasing factor</keyword>
<sequence>MTKSPNVKLLNAFTFELITEFSISPVVNKTLSVTENIIRQHKMGCLKITSMTCGKGQLFIGTSAGIILSTNVNFSKNNFIPNFNVCNIGHSGNCNFLMCINTSTFDLLKFPTKSRKLSLNASLLEQIEDMYLVSGGKGVDSTYGDSNISGNSNEIILKLYNLTNGNRSSQLINNIEELDGINHLLFWKI</sequence>
<accession>A0AAF5DFB8</accession>
<dbReference type="GO" id="GO:0030036">
    <property type="term" value="P:actin cytoskeleton organization"/>
    <property type="evidence" value="ECO:0007669"/>
    <property type="project" value="TreeGrafter"/>
</dbReference>
<proteinExistence type="predicted"/>
<dbReference type="PANTHER" id="PTHR12877:SF15">
    <property type="entry name" value="RHO GUANINE NUCLEOTIDE EXCHANGE FACTOR 17"/>
    <property type="match status" value="1"/>
</dbReference>
<dbReference type="Proteomes" id="UP000035681">
    <property type="component" value="Unplaced"/>
</dbReference>
<name>A0AAF5DFB8_STRER</name>
<organism evidence="2 3">
    <name type="scientific">Strongyloides stercoralis</name>
    <name type="common">Threadworm</name>
    <dbReference type="NCBI Taxonomy" id="6248"/>
    <lineage>
        <taxon>Eukaryota</taxon>
        <taxon>Metazoa</taxon>
        <taxon>Ecdysozoa</taxon>
        <taxon>Nematoda</taxon>
        <taxon>Chromadorea</taxon>
        <taxon>Rhabditida</taxon>
        <taxon>Tylenchina</taxon>
        <taxon>Panagrolaimomorpha</taxon>
        <taxon>Strongyloidoidea</taxon>
        <taxon>Strongyloididae</taxon>
        <taxon>Strongyloides</taxon>
    </lineage>
</organism>
<evidence type="ECO:0000313" key="3">
    <source>
        <dbReference type="WBParaSite" id="TCONS_00011306.p2"/>
    </source>
</evidence>